<evidence type="ECO:0000313" key="2">
    <source>
        <dbReference type="EMBL" id="ABV88236.1"/>
    </source>
</evidence>
<dbReference type="EMBL" id="CP000851">
    <property type="protein sequence ID" value="ABV88236.1"/>
    <property type="molecule type" value="Genomic_DNA"/>
</dbReference>
<sequence>MRAYSEALFRTLKYRPEWPSSGFKNITEAREWVETFVTWYNTKHKHSKLNFVSPSERHAMQDKAILSKRKEVLEEARSRNPKRWPNGIRNCDVIGEVVLNPEKESETETRNAA</sequence>
<dbReference type="KEGG" id="spl:Spea_2919"/>
<proteinExistence type="predicted"/>
<evidence type="ECO:0000259" key="1">
    <source>
        <dbReference type="Pfam" id="PF13683"/>
    </source>
</evidence>
<organism evidence="2 3">
    <name type="scientific">Shewanella pealeana (strain ATCC 700345 / ANG-SQ1)</name>
    <dbReference type="NCBI Taxonomy" id="398579"/>
    <lineage>
        <taxon>Bacteria</taxon>
        <taxon>Pseudomonadati</taxon>
        <taxon>Pseudomonadota</taxon>
        <taxon>Gammaproteobacteria</taxon>
        <taxon>Alteromonadales</taxon>
        <taxon>Shewanellaceae</taxon>
        <taxon>Shewanella</taxon>
    </lineage>
</organism>
<dbReference type="InterPro" id="IPR001584">
    <property type="entry name" value="Integrase_cat-core"/>
</dbReference>
<evidence type="ECO:0000313" key="3">
    <source>
        <dbReference type="Proteomes" id="UP000002608"/>
    </source>
</evidence>
<gene>
    <name evidence="2" type="ordered locus">Spea_2919</name>
</gene>
<dbReference type="Pfam" id="PF13683">
    <property type="entry name" value="rve_3"/>
    <property type="match status" value="1"/>
</dbReference>
<dbReference type="AlphaFoldDB" id="A8H6P9"/>
<keyword evidence="3" id="KW-1185">Reference proteome</keyword>
<feature type="domain" description="Integrase catalytic" evidence="1">
    <location>
        <begin position="2"/>
        <end position="54"/>
    </location>
</feature>
<dbReference type="GO" id="GO:0015074">
    <property type="term" value="P:DNA integration"/>
    <property type="evidence" value="ECO:0007669"/>
    <property type="project" value="InterPro"/>
</dbReference>
<dbReference type="Proteomes" id="UP000002608">
    <property type="component" value="Chromosome"/>
</dbReference>
<accession>A8H6P9</accession>
<dbReference type="HOGENOM" id="CLU_093676_1_1_6"/>
<dbReference type="InterPro" id="IPR012337">
    <property type="entry name" value="RNaseH-like_sf"/>
</dbReference>
<name>A8H6P9_SHEPA</name>
<dbReference type="eggNOG" id="COG2801">
    <property type="taxonomic scope" value="Bacteria"/>
</dbReference>
<reference evidence="2 3" key="1">
    <citation type="submission" date="2007-10" db="EMBL/GenBank/DDBJ databases">
        <title>Complete sequence of Shewanella pealeana ATCC 700345.</title>
        <authorList>
            <consortium name="US DOE Joint Genome Institute"/>
            <person name="Copeland A."/>
            <person name="Lucas S."/>
            <person name="Lapidus A."/>
            <person name="Barry K."/>
            <person name="Glavina del Rio T."/>
            <person name="Dalin E."/>
            <person name="Tice H."/>
            <person name="Pitluck S."/>
            <person name="Chertkov O."/>
            <person name="Brettin T."/>
            <person name="Bruce D."/>
            <person name="Detter J.C."/>
            <person name="Han C."/>
            <person name="Schmutz J."/>
            <person name="Larimer F."/>
            <person name="Land M."/>
            <person name="Hauser L."/>
            <person name="Kyrpides N."/>
            <person name="Kim E."/>
            <person name="Zhao J.-S.Z."/>
            <person name="Manno D."/>
            <person name="Hawari J."/>
            <person name="Richardson P."/>
        </authorList>
    </citation>
    <scope>NUCLEOTIDE SEQUENCE [LARGE SCALE GENOMIC DNA]</scope>
    <source>
        <strain evidence="3">ATCC 700345 / ANG-SQ1</strain>
    </source>
</reference>
<dbReference type="SUPFAM" id="SSF53098">
    <property type="entry name" value="Ribonuclease H-like"/>
    <property type="match status" value="1"/>
</dbReference>
<protein>
    <submittedName>
        <fullName evidence="2">Integrase, catalytic region</fullName>
    </submittedName>
</protein>